<evidence type="ECO:0000313" key="4">
    <source>
        <dbReference type="EMBL" id="SHF71964.1"/>
    </source>
</evidence>
<proteinExistence type="predicted"/>
<feature type="region of interest" description="Disordered" evidence="2">
    <location>
        <begin position="50"/>
        <end position="90"/>
    </location>
</feature>
<keyword evidence="5" id="KW-1185">Reference proteome</keyword>
<dbReference type="EMBL" id="FQVB01000025">
    <property type="protein sequence ID" value="SHF71964.1"/>
    <property type="molecule type" value="Genomic_DNA"/>
</dbReference>
<evidence type="ECO:0000259" key="3">
    <source>
        <dbReference type="Pfam" id="PF12728"/>
    </source>
</evidence>
<evidence type="ECO:0000256" key="2">
    <source>
        <dbReference type="SAM" id="MobiDB-lite"/>
    </source>
</evidence>
<dbReference type="STRING" id="1121391.SAMN02745206_02535"/>
<reference evidence="5" key="1">
    <citation type="submission" date="2016-11" db="EMBL/GenBank/DDBJ databases">
        <authorList>
            <person name="Varghese N."/>
            <person name="Submissions S."/>
        </authorList>
    </citation>
    <scope>NUCLEOTIDE SEQUENCE [LARGE SCALE GENOMIC DNA]</scope>
    <source>
        <strain evidence="5">DSM 9756</strain>
    </source>
</reference>
<gene>
    <name evidence="4" type="ORF">SAMN02745206_02535</name>
</gene>
<feature type="coiled-coil region" evidence="1">
    <location>
        <begin position="105"/>
        <end position="139"/>
    </location>
</feature>
<name>A0A1M5DYL2_9BACT</name>
<accession>A0A1M5DYL2</accession>
<dbReference type="Pfam" id="PF12728">
    <property type="entry name" value="HTH_17"/>
    <property type="match status" value="1"/>
</dbReference>
<keyword evidence="1" id="KW-0175">Coiled coil</keyword>
<dbReference type="RefSeq" id="WP_143156474.1">
    <property type="nucleotide sequence ID" value="NZ_FQVB01000025.1"/>
</dbReference>
<sequence>MARMTVKAAAKALGVSCEVLEDYLARTGKLEEIRRGRRVFIPAEEVRALMERHRRPENEAQEEDAAPPEAASPPPSPSQPSAAATQQDASLAEELGRLRYQASLLERVRAELAEKDALLMEKEARIARLETELEFLKRPWWRRVFRSLA</sequence>
<dbReference type="OrthoDB" id="9856089at2"/>
<feature type="compositionally biased region" description="Low complexity" evidence="2">
    <location>
        <begin position="79"/>
        <end position="90"/>
    </location>
</feature>
<dbReference type="InterPro" id="IPR041657">
    <property type="entry name" value="HTH_17"/>
</dbReference>
<evidence type="ECO:0000256" key="1">
    <source>
        <dbReference type="SAM" id="Coils"/>
    </source>
</evidence>
<protein>
    <submittedName>
        <fullName evidence="4">Helix-turn-helix domain-containing protein</fullName>
    </submittedName>
</protein>
<feature type="domain" description="Helix-turn-helix" evidence="3">
    <location>
        <begin position="4"/>
        <end position="54"/>
    </location>
</feature>
<dbReference type="Proteomes" id="UP000184076">
    <property type="component" value="Unassembled WGS sequence"/>
</dbReference>
<evidence type="ECO:0000313" key="5">
    <source>
        <dbReference type="Proteomes" id="UP000184076"/>
    </source>
</evidence>
<dbReference type="AlphaFoldDB" id="A0A1M5DYL2"/>
<organism evidence="4 5">
    <name type="scientific">Desulfacinum infernum DSM 9756</name>
    <dbReference type="NCBI Taxonomy" id="1121391"/>
    <lineage>
        <taxon>Bacteria</taxon>
        <taxon>Pseudomonadati</taxon>
        <taxon>Thermodesulfobacteriota</taxon>
        <taxon>Syntrophobacteria</taxon>
        <taxon>Syntrophobacterales</taxon>
        <taxon>Syntrophobacteraceae</taxon>
        <taxon>Desulfacinum</taxon>
    </lineage>
</organism>